<dbReference type="AlphaFoldDB" id="A0A1W1BDI2"/>
<name>A0A1W1BDI2_9ZZZZ</name>
<protein>
    <recommendedName>
        <fullName evidence="2">Lipoprotein</fullName>
    </recommendedName>
</protein>
<organism evidence="1">
    <name type="scientific">hydrothermal vent metagenome</name>
    <dbReference type="NCBI Taxonomy" id="652676"/>
    <lineage>
        <taxon>unclassified sequences</taxon>
        <taxon>metagenomes</taxon>
        <taxon>ecological metagenomes</taxon>
    </lineage>
</organism>
<reference evidence="1" key="1">
    <citation type="submission" date="2016-10" db="EMBL/GenBank/DDBJ databases">
        <authorList>
            <person name="de Groot N.N."/>
        </authorList>
    </citation>
    <scope>NUCLEOTIDE SEQUENCE</scope>
</reference>
<proteinExistence type="predicted"/>
<dbReference type="EMBL" id="FPHE01000021">
    <property type="protein sequence ID" value="SFV51547.1"/>
    <property type="molecule type" value="Genomic_DNA"/>
</dbReference>
<sequence>MYRAIIILFLIILVGCGSGGSKTKIDISEYLPKILTKKYTEVSKLIDSKMQNSEFTENITLESNKITVKVNGAVTTVSTILEDKINIQTAGDNNRTKTMKRRVSNGDKVIEDIQENKTETLKVGSQIVGDRSIKIEESCKLEGSVKEFSKYFYLYENYDDEHDIIKLKCTTVKTEITSVKPEFADDVIYENGTVEFKPNTSYIYMQRGIGTIATIDDDCITEKSPKVIIDDTARPSECIGEQYNYILYDNS</sequence>
<evidence type="ECO:0000313" key="1">
    <source>
        <dbReference type="EMBL" id="SFV51547.1"/>
    </source>
</evidence>
<gene>
    <name evidence="1" type="ORF">MNB_SV-12-784</name>
</gene>
<dbReference type="PROSITE" id="PS51257">
    <property type="entry name" value="PROKAR_LIPOPROTEIN"/>
    <property type="match status" value="1"/>
</dbReference>
<evidence type="ECO:0008006" key="2">
    <source>
        <dbReference type="Google" id="ProtNLM"/>
    </source>
</evidence>
<accession>A0A1W1BDI2</accession>